<evidence type="ECO:0000256" key="1">
    <source>
        <dbReference type="ARBA" id="ARBA00004651"/>
    </source>
</evidence>
<dbReference type="GO" id="GO:0005886">
    <property type="term" value="C:plasma membrane"/>
    <property type="evidence" value="ECO:0007669"/>
    <property type="project" value="UniProtKB-SubCell"/>
</dbReference>
<dbReference type="PANTHER" id="PTHR23502">
    <property type="entry name" value="MAJOR FACILITATOR SUPERFAMILY"/>
    <property type="match status" value="1"/>
</dbReference>
<accession>A0A426VAT0</accession>
<keyword evidence="5 8" id="KW-0812">Transmembrane</keyword>
<keyword evidence="7 8" id="KW-0472">Membrane</keyword>
<dbReference type="CDD" id="cd17320">
    <property type="entry name" value="MFS_MdfA_MDR_like"/>
    <property type="match status" value="1"/>
</dbReference>
<comment type="caution">
    <text evidence="10">The sequence shown here is derived from an EMBL/GenBank/DDBJ whole genome shotgun (WGS) entry which is preliminary data.</text>
</comment>
<dbReference type="GO" id="GO:1990961">
    <property type="term" value="P:xenobiotic detoxification by transmembrane export across the plasma membrane"/>
    <property type="evidence" value="ECO:0007669"/>
    <property type="project" value="InterPro"/>
</dbReference>
<feature type="transmembrane region" description="Helical" evidence="8">
    <location>
        <begin position="391"/>
        <end position="410"/>
    </location>
</feature>
<dbReference type="NCBIfam" id="TIGR00710">
    <property type="entry name" value="efflux_Bcr_CflA"/>
    <property type="match status" value="1"/>
</dbReference>
<dbReference type="InterPro" id="IPR011701">
    <property type="entry name" value="MFS"/>
</dbReference>
<dbReference type="SUPFAM" id="SSF103473">
    <property type="entry name" value="MFS general substrate transporter"/>
    <property type="match status" value="1"/>
</dbReference>
<evidence type="ECO:0000313" key="10">
    <source>
        <dbReference type="EMBL" id="RRS04006.1"/>
    </source>
</evidence>
<evidence type="ECO:0000256" key="3">
    <source>
        <dbReference type="ARBA" id="ARBA00022448"/>
    </source>
</evidence>
<dbReference type="PANTHER" id="PTHR23502:SF132">
    <property type="entry name" value="POLYAMINE TRANSPORTER 2-RELATED"/>
    <property type="match status" value="1"/>
</dbReference>
<dbReference type="InterPro" id="IPR036259">
    <property type="entry name" value="MFS_trans_sf"/>
</dbReference>
<dbReference type="Gene3D" id="1.20.1720.10">
    <property type="entry name" value="Multidrug resistance protein D"/>
    <property type="match status" value="1"/>
</dbReference>
<feature type="transmembrane region" description="Helical" evidence="8">
    <location>
        <begin position="12"/>
        <end position="32"/>
    </location>
</feature>
<feature type="transmembrane region" description="Helical" evidence="8">
    <location>
        <begin position="174"/>
        <end position="192"/>
    </location>
</feature>
<keyword evidence="4" id="KW-1003">Cell membrane</keyword>
<organism evidence="10 11">
    <name type="scientific">Aquabacterium soli</name>
    <dbReference type="NCBI Taxonomy" id="2493092"/>
    <lineage>
        <taxon>Bacteria</taxon>
        <taxon>Pseudomonadati</taxon>
        <taxon>Pseudomonadota</taxon>
        <taxon>Betaproteobacteria</taxon>
        <taxon>Burkholderiales</taxon>
        <taxon>Aquabacterium</taxon>
    </lineage>
</organism>
<dbReference type="GO" id="GO:0042910">
    <property type="term" value="F:xenobiotic transmembrane transporter activity"/>
    <property type="evidence" value="ECO:0007669"/>
    <property type="project" value="InterPro"/>
</dbReference>
<dbReference type="InterPro" id="IPR004812">
    <property type="entry name" value="Efflux_drug-R_Bcr/CmlA"/>
</dbReference>
<comment type="subcellular location">
    <subcellularLocation>
        <location evidence="8">Cell inner membrane</location>
        <topology evidence="8">Multi-pass membrane protein</topology>
    </subcellularLocation>
    <subcellularLocation>
        <location evidence="1">Cell membrane</location>
        <topology evidence="1">Multi-pass membrane protein</topology>
    </subcellularLocation>
</comment>
<feature type="transmembrane region" description="Helical" evidence="8">
    <location>
        <begin position="232"/>
        <end position="252"/>
    </location>
</feature>
<reference evidence="10 11" key="1">
    <citation type="submission" date="2018-12" db="EMBL/GenBank/DDBJ databases">
        <title>The whole draft genome of Aquabacterium sp. SJQ9.</title>
        <authorList>
            <person name="Sun L."/>
            <person name="Gao X."/>
            <person name="Chen W."/>
            <person name="Huang K."/>
        </authorList>
    </citation>
    <scope>NUCLEOTIDE SEQUENCE [LARGE SCALE GENOMIC DNA]</scope>
    <source>
        <strain evidence="10 11">SJQ9</strain>
    </source>
</reference>
<sequence length="424" mass="44454">MSASDPREASALPPHWVVVTALSLLLGLQPVATDLYLPALPQMPASLGVSAAAVQWTLSVLVLAFGIAQLFWGPVSDRLGRRPVLMAGLALFVLASVATVLAPGLGVLVVARAAQGVGLAAALVCARAMIRDLYTPEQGAHVLSQGLSGLGVIALVGPIIGGITAASLGWRTTLALLGVFALASLVFIWRRLPETLPQHRRQQGLSARQRLAQWHGIVRQPMFRAYTTLTSSTYGGLYVFLAASSFAFIEVLQVSRPVFGMVMASMSLFYLGGTLLCRRWLPHRGLTGTVRVGAMCSLTGGLWCAGLSAWTLATDTLPSPWAVMPGLWIYAIGHGLHQPCSQAGVVASFPHQAGAASALSGFIMCWIAFGISAVLAVWMKTPGMAGTLHPLTLGVGLGGAITAWVALGLVQRHGRPAVEQHAVS</sequence>
<feature type="transmembrane region" description="Helical" evidence="8">
    <location>
        <begin position="258"/>
        <end position="277"/>
    </location>
</feature>
<dbReference type="OrthoDB" id="9814303at2"/>
<comment type="similarity">
    <text evidence="2 8">Belongs to the major facilitator superfamily. Bcr/CmlA family.</text>
</comment>
<proteinExistence type="inferred from homology"/>
<protein>
    <recommendedName>
        <fullName evidence="8">Bcr/CflA family efflux transporter</fullName>
    </recommendedName>
</protein>
<keyword evidence="8" id="KW-0997">Cell inner membrane</keyword>
<feature type="transmembrane region" description="Helical" evidence="8">
    <location>
        <begin position="289"/>
        <end position="313"/>
    </location>
</feature>
<dbReference type="InterPro" id="IPR020846">
    <property type="entry name" value="MFS_dom"/>
</dbReference>
<feature type="domain" description="Major facilitator superfamily (MFS) profile" evidence="9">
    <location>
        <begin position="15"/>
        <end position="414"/>
    </location>
</feature>
<feature type="transmembrane region" description="Helical" evidence="8">
    <location>
        <begin position="109"/>
        <end position="130"/>
    </location>
</feature>
<keyword evidence="6 8" id="KW-1133">Transmembrane helix</keyword>
<name>A0A426VAT0_9BURK</name>
<evidence type="ECO:0000259" key="9">
    <source>
        <dbReference type="PROSITE" id="PS50850"/>
    </source>
</evidence>
<evidence type="ECO:0000256" key="5">
    <source>
        <dbReference type="ARBA" id="ARBA00022692"/>
    </source>
</evidence>
<dbReference type="RefSeq" id="WP_125243410.1">
    <property type="nucleotide sequence ID" value="NZ_RSED01000008.1"/>
</dbReference>
<feature type="transmembrane region" description="Helical" evidence="8">
    <location>
        <begin position="84"/>
        <end position="103"/>
    </location>
</feature>
<evidence type="ECO:0000256" key="7">
    <source>
        <dbReference type="ARBA" id="ARBA00023136"/>
    </source>
</evidence>
<dbReference type="Pfam" id="PF07690">
    <property type="entry name" value="MFS_1"/>
    <property type="match status" value="1"/>
</dbReference>
<dbReference type="AlphaFoldDB" id="A0A426VAT0"/>
<evidence type="ECO:0000256" key="4">
    <source>
        <dbReference type="ARBA" id="ARBA00022475"/>
    </source>
</evidence>
<evidence type="ECO:0000256" key="8">
    <source>
        <dbReference type="RuleBase" id="RU365088"/>
    </source>
</evidence>
<dbReference type="Proteomes" id="UP000269265">
    <property type="component" value="Unassembled WGS sequence"/>
</dbReference>
<dbReference type="EMBL" id="RSED01000008">
    <property type="protein sequence ID" value="RRS04006.1"/>
    <property type="molecule type" value="Genomic_DNA"/>
</dbReference>
<evidence type="ECO:0000256" key="6">
    <source>
        <dbReference type="ARBA" id="ARBA00022989"/>
    </source>
</evidence>
<keyword evidence="11" id="KW-1185">Reference proteome</keyword>
<feature type="transmembrane region" description="Helical" evidence="8">
    <location>
        <begin position="142"/>
        <end position="168"/>
    </location>
</feature>
<comment type="caution">
    <text evidence="8">Lacks conserved residue(s) required for the propagation of feature annotation.</text>
</comment>
<gene>
    <name evidence="10" type="ORF">EIP75_11430</name>
</gene>
<feature type="transmembrane region" description="Helical" evidence="8">
    <location>
        <begin position="52"/>
        <end position="72"/>
    </location>
</feature>
<dbReference type="PROSITE" id="PS50850">
    <property type="entry name" value="MFS"/>
    <property type="match status" value="1"/>
</dbReference>
<evidence type="ECO:0000313" key="11">
    <source>
        <dbReference type="Proteomes" id="UP000269265"/>
    </source>
</evidence>
<keyword evidence="3 8" id="KW-0813">Transport</keyword>
<feature type="transmembrane region" description="Helical" evidence="8">
    <location>
        <begin position="358"/>
        <end position="379"/>
    </location>
</feature>
<evidence type="ECO:0000256" key="2">
    <source>
        <dbReference type="ARBA" id="ARBA00006236"/>
    </source>
</evidence>